<dbReference type="VEuPathDB" id="TrichDB:TVAGG3_0432600"/>
<keyword evidence="1" id="KW-0472">Membrane</keyword>
<feature type="transmembrane region" description="Helical" evidence="1">
    <location>
        <begin position="870"/>
        <end position="891"/>
    </location>
</feature>
<feature type="transmembrane region" description="Helical" evidence="1">
    <location>
        <begin position="734"/>
        <end position="756"/>
    </location>
</feature>
<feature type="transmembrane region" description="Helical" evidence="1">
    <location>
        <begin position="776"/>
        <end position="797"/>
    </location>
</feature>
<evidence type="ECO:0000313" key="3">
    <source>
        <dbReference type="Proteomes" id="UP000001542"/>
    </source>
</evidence>
<keyword evidence="1" id="KW-0812">Transmembrane</keyword>
<accession>A2FMK6</accession>
<feature type="transmembrane region" description="Helical" evidence="1">
    <location>
        <begin position="42"/>
        <end position="65"/>
    </location>
</feature>
<evidence type="ECO:0000256" key="1">
    <source>
        <dbReference type="SAM" id="Phobius"/>
    </source>
</evidence>
<feature type="transmembrane region" description="Helical" evidence="1">
    <location>
        <begin position="107"/>
        <end position="127"/>
    </location>
</feature>
<proteinExistence type="predicted"/>
<dbReference type="RefSeq" id="XP_001306804.1">
    <property type="nucleotide sequence ID" value="XM_001306803.1"/>
</dbReference>
<keyword evidence="1" id="KW-1133">Transmembrane helix</keyword>
<reference evidence="2" key="1">
    <citation type="submission" date="2006-10" db="EMBL/GenBank/DDBJ databases">
        <authorList>
            <person name="Amadeo P."/>
            <person name="Zhao Q."/>
            <person name="Wortman J."/>
            <person name="Fraser-Liggett C."/>
            <person name="Carlton J."/>
        </authorList>
    </citation>
    <scope>NUCLEOTIDE SEQUENCE</scope>
    <source>
        <strain evidence="2">G3</strain>
    </source>
</reference>
<dbReference type="KEGG" id="tva:4751599"/>
<dbReference type="VEuPathDB" id="TrichDB:TVAG_439770"/>
<organism evidence="2 3">
    <name type="scientific">Trichomonas vaginalis (strain ATCC PRA-98 / G3)</name>
    <dbReference type="NCBI Taxonomy" id="412133"/>
    <lineage>
        <taxon>Eukaryota</taxon>
        <taxon>Metamonada</taxon>
        <taxon>Parabasalia</taxon>
        <taxon>Trichomonadida</taxon>
        <taxon>Trichomonadidae</taxon>
        <taxon>Trichomonas</taxon>
    </lineage>
</organism>
<feature type="transmembrane region" description="Helical" evidence="1">
    <location>
        <begin position="450"/>
        <end position="470"/>
    </location>
</feature>
<feature type="transmembrane region" description="Helical" evidence="1">
    <location>
        <begin position="139"/>
        <end position="160"/>
    </location>
</feature>
<dbReference type="InParanoid" id="A2FMK6"/>
<sequence>MIRHVGSTINFVLEAISPILVNITSSNIHLTANSIIDGRSRYFILALAIACYFISTFYCFLGTLFRSSEPSKDSISHAFIKHTDYFWLIQLPCIVQQLWIIDKLYDFGIYIILTVSLTVCVLILRWNSTIPFITATSNIFAIKVFGTSLLTIIALYFAVSGALSEFASLILVTAFIVIFCTFGAKKLFNFYCTLIRKRSRFNPKNLIDLDNYIILPHLSHALFIQLIHYLIVINFKEINILLVAAIDSERDPELTLECAKLLMIHSIIPHRVREMLLDFAIKSVSFLSRPTLCEIQYKMDKFKNTDEDIGDCLQVLDDAKQKAKIALYAFVNSLVDSSQNKQKYINSINYALQSHEYCKMAEYAIEGNPMSCEIITNYYDYLIHCTGDFKRSNELFNISNRIHNSFINISGNTHPFVDNQSKFNIQSEADIEQNITHQKALDIIVNYPQVIFLTFATLLGIMLIFPAYTIEWFLNSFTFNPEIYFSRNHSPVQFITTFCSTLLELAFAKFGRVLPNTVNRLSLEPIAISTLRQYLNSIKCPTDNLPIFSGIGQDAVDFPENFYSILTNQVEYYEDNLSNIRIMEETQTELNKMYGIFDKLIERYFITSQKTNDIVNFKSTTICFATTIVLAIILAVVTLIVYTRYIFTIINVMESIEMTTLEEFRSKLFLSINQNKTNIEGDQEIDNDGALELEEIETNEVNHFGQVDYTDLLEHSTNAPLSLSVFDAARPKTLIFYIFMLIIFRYLLCPLTYLIYKSTKSNYVEEQIATQNEINYISNLLLQFHILIVNMTGTSMFSPKGIKINPEYDKDMNAIIEEWNQFTTRYTELPHMYNINFTFIKFYKIYPFMTKLYKQSSSFSESNAMYDESLFWFGTFLVIFLYICAIARFSMVQKYVQESIRRLILILHSKYSASILILMNDLALESGNHSFDFDEISEQIVKQLRDPVIFFNADLIVTGVNQQATAQLNLSDYLYHLETILPIPDNKDLFKYLFNIRLPYGVRARRCFDFIVQTKEGKKPFSGCLIPITKDNTIEYAITMRDRSDIIEMKKDMDFLKMLVQRQLKRLIPLPVFDMMVDDNLQQVFSSDESAVLCVRLNKVNNKIPDENSYILDESDITQMALSIFDKLVLKYTTITKLRSFNGNFIFVSSLFTKQSVEVSLKNLLDLVTDFAIEIHKNLDYEYLFSASINCGGQIFGSLSGITRTLFDVWGDSMINCFDCLDLVPPGKILFLENAYEKFSNKNDLSLYVVQRELPYKVYVTNSYIGMNFDYNL</sequence>
<dbReference type="EMBL" id="DS113888">
    <property type="protein sequence ID" value="EAX93874.1"/>
    <property type="molecule type" value="Genomic_DNA"/>
</dbReference>
<feature type="transmembrane region" description="Helical" evidence="1">
    <location>
        <begin position="622"/>
        <end position="647"/>
    </location>
</feature>
<dbReference type="Proteomes" id="UP000001542">
    <property type="component" value="Unassembled WGS sequence"/>
</dbReference>
<protein>
    <submittedName>
        <fullName evidence="2">Uncharacterized protein</fullName>
    </submittedName>
</protein>
<feature type="transmembrane region" description="Helical" evidence="1">
    <location>
        <begin position="166"/>
        <end position="188"/>
    </location>
</feature>
<evidence type="ECO:0000313" key="2">
    <source>
        <dbReference type="EMBL" id="EAX93874.1"/>
    </source>
</evidence>
<dbReference type="AlphaFoldDB" id="A2FMK6"/>
<reference evidence="2" key="2">
    <citation type="journal article" date="2007" name="Science">
        <title>Draft genome sequence of the sexually transmitted pathogen Trichomonas vaginalis.</title>
        <authorList>
            <person name="Carlton J.M."/>
            <person name="Hirt R.P."/>
            <person name="Silva J.C."/>
            <person name="Delcher A.L."/>
            <person name="Schatz M."/>
            <person name="Zhao Q."/>
            <person name="Wortman J.R."/>
            <person name="Bidwell S.L."/>
            <person name="Alsmark U.C.M."/>
            <person name="Besteiro S."/>
            <person name="Sicheritz-Ponten T."/>
            <person name="Noel C.J."/>
            <person name="Dacks J.B."/>
            <person name="Foster P.G."/>
            <person name="Simillion C."/>
            <person name="Van de Peer Y."/>
            <person name="Miranda-Saavedra D."/>
            <person name="Barton G.J."/>
            <person name="Westrop G.D."/>
            <person name="Mueller S."/>
            <person name="Dessi D."/>
            <person name="Fiori P.L."/>
            <person name="Ren Q."/>
            <person name="Paulsen I."/>
            <person name="Zhang H."/>
            <person name="Bastida-Corcuera F.D."/>
            <person name="Simoes-Barbosa A."/>
            <person name="Brown M.T."/>
            <person name="Hayes R.D."/>
            <person name="Mukherjee M."/>
            <person name="Okumura C.Y."/>
            <person name="Schneider R."/>
            <person name="Smith A.J."/>
            <person name="Vanacova S."/>
            <person name="Villalvazo M."/>
            <person name="Haas B.J."/>
            <person name="Pertea M."/>
            <person name="Feldblyum T.V."/>
            <person name="Utterback T.R."/>
            <person name="Shu C.L."/>
            <person name="Osoegawa K."/>
            <person name="de Jong P.J."/>
            <person name="Hrdy I."/>
            <person name="Horvathova L."/>
            <person name="Zubacova Z."/>
            <person name="Dolezal P."/>
            <person name="Malik S.B."/>
            <person name="Logsdon J.M. Jr."/>
            <person name="Henze K."/>
            <person name="Gupta A."/>
            <person name="Wang C.C."/>
            <person name="Dunne R.L."/>
            <person name="Upcroft J.A."/>
            <person name="Upcroft P."/>
            <person name="White O."/>
            <person name="Salzberg S.L."/>
            <person name="Tang P."/>
            <person name="Chiu C.-H."/>
            <person name="Lee Y.-S."/>
            <person name="Embley T.M."/>
            <person name="Coombs G.H."/>
            <person name="Mottram J.C."/>
            <person name="Tachezy J."/>
            <person name="Fraser-Liggett C.M."/>
            <person name="Johnson P.J."/>
        </authorList>
    </citation>
    <scope>NUCLEOTIDE SEQUENCE [LARGE SCALE GENOMIC DNA]</scope>
    <source>
        <strain evidence="2">G3</strain>
    </source>
</reference>
<keyword evidence="3" id="KW-1185">Reference proteome</keyword>
<gene>
    <name evidence="2" type="ORF">TVAG_439770</name>
</gene>
<name>A2FMK6_TRIV3</name>